<proteinExistence type="predicted"/>
<dbReference type="AlphaFoldDB" id="A0A084QR56"/>
<protein>
    <submittedName>
        <fullName evidence="1">Uncharacterized protein</fullName>
    </submittedName>
</protein>
<accession>A0A084QR56</accession>
<evidence type="ECO:0000313" key="2">
    <source>
        <dbReference type="Proteomes" id="UP000028524"/>
    </source>
</evidence>
<keyword evidence="2" id="KW-1185">Reference proteome</keyword>
<feature type="non-terminal residue" evidence="1">
    <location>
        <position position="1"/>
    </location>
</feature>
<dbReference type="Proteomes" id="UP000028524">
    <property type="component" value="Unassembled WGS sequence"/>
</dbReference>
<feature type="non-terminal residue" evidence="1">
    <location>
        <position position="20"/>
    </location>
</feature>
<dbReference type="InParanoid" id="A0A084QR56"/>
<evidence type="ECO:0000313" key="1">
    <source>
        <dbReference type="EMBL" id="KFA66441.1"/>
    </source>
</evidence>
<gene>
    <name evidence="1" type="ORF">S40285_09766</name>
</gene>
<reference evidence="1 2" key="1">
    <citation type="journal article" date="2014" name="BMC Genomics">
        <title>Comparative genome sequencing reveals chemotype-specific gene clusters in the toxigenic black mold Stachybotrys.</title>
        <authorList>
            <person name="Semeiks J."/>
            <person name="Borek D."/>
            <person name="Otwinowski Z."/>
            <person name="Grishin N.V."/>
        </authorList>
    </citation>
    <scope>NUCLEOTIDE SEQUENCE [LARGE SCALE GENOMIC DNA]</scope>
    <source>
        <strain evidence="1 2">IBT 40285</strain>
    </source>
</reference>
<sequence>NSRDNVGPSNTWGYCIYRVH</sequence>
<organism evidence="1 2">
    <name type="scientific">Stachybotrys chlorohalonatus (strain IBT 40285)</name>
    <dbReference type="NCBI Taxonomy" id="1283841"/>
    <lineage>
        <taxon>Eukaryota</taxon>
        <taxon>Fungi</taxon>
        <taxon>Dikarya</taxon>
        <taxon>Ascomycota</taxon>
        <taxon>Pezizomycotina</taxon>
        <taxon>Sordariomycetes</taxon>
        <taxon>Hypocreomycetidae</taxon>
        <taxon>Hypocreales</taxon>
        <taxon>Stachybotryaceae</taxon>
        <taxon>Stachybotrys</taxon>
    </lineage>
</organism>
<name>A0A084QR56_STAC4</name>
<dbReference type="HOGENOM" id="CLU_3429657_0_0_1"/>
<dbReference type="EMBL" id="KL660458">
    <property type="protein sequence ID" value="KFA66441.1"/>
    <property type="molecule type" value="Genomic_DNA"/>
</dbReference>